<dbReference type="EMBL" id="FOUY01000062">
    <property type="protein sequence ID" value="SFO46041.1"/>
    <property type="molecule type" value="Genomic_DNA"/>
</dbReference>
<dbReference type="InterPro" id="IPR013785">
    <property type="entry name" value="Aldolase_TIM"/>
</dbReference>
<comment type="similarity">
    <text evidence="1 3">Belongs to the DapA family.</text>
</comment>
<sequence length="304" mass="31745">MFHGLSAFPLTPTDEDGVDESAVAELVARLDRAGVDSIGALGSTGGYAYLSREQRRRVAQVAVRAAGDTPVLVGIGALRTADVLRHAEDAQRAGAAAVLLAPVSYQPLTDDEVYGLYADVAAELSVPLCVYDNPGTTHVVFSDELHGRIAELPAVGSIKIPATPPEPAQARARVARLRAVLPDRVTIGVSGDPAGAGGLLAGCDAWYSVLGGLWPQVCLAITRAARAGDDDGAHRLSDRLAPLWELFARHGSLRVVSAIAEQAGLIGTPNLPRPLLPLPAEARRHVAAVVEELTPELSEPPGRA</sequence>
<feature type="active site" description="Schiff-base intermediate with substrate" evidence="4">
    <location>
        <position position="159"/>
    </location>
</feature>
<dbReference type="Pfam" id="PF00701">
    <property type="entry name" value="DHDPS"/>
    <property type="match status" value="1"/>
</dbReference>
<evidence type="ECO:0000256" key="5">
    <source>
        <dbReference type="PIRSR" id="PIRSR001365-2"/>
    </source>
</evidence>
<dbReference type="PANTHER" id="PTHR12128">
    <property type="entry name" value="DIHYDRODIPICOLINATE SYNTHASE"/>
    <property type="match status" value="1"/>
</dbReference>
<protein>
    <submittedName>
        <fullName evidence="6">4-hydroxy-tetrahydrodipicolinate synthase</fullName>
    </submittedName>
</protein>
<evidence type="ECO:0000313" key="7">
    <source>
        <dbReference type="Proteomes" id="UP000199614"/>
    </source>
</evidence>
<feature type="active site" description="Proton donor/acceptor" evidence="4">
    <location>
        <position position="131"/>
    </location>
</feature>
<evidence type="ECO:0000256" key="3">
    <source>
        <dbReference type="PIRNR" id="PIRNR001365"/>
    </source>
</evidence>
<dbReference type="Gene3D" id="3.20.20.70">
    <property type="entry name" value="Aldolase class I"/>
    <property type="match status" value="1"/>
</dbReference>
<evidence type="ECO:0000256" key="4">
    <source>
        <dbReference type="PIRSR" id="PIRSR001365-1"/>
    </source>
</evidence>
<reference evidence="6 7" key="1">
    <citation type="submission" date="2016-10" db="EMBL/GenBank/DDBJ databases">
        <authorList>
            <person name="de Groot N.N."/>
        </authorList>
    </citation>
    <scope>NUCLEOTIDE SEQUENCE [LARGE SCALE GENOMIC DNA]</scope>
    <source>
        <strain evidence="6 7">CGMCC 4.1877</strain>
    </source>
</reference>
<dbReference type="SMART" id="SM01130">
    <property type="entry name" value="DHDPS"/>
    <property type="match status" value="1"/>
</dbReference>
<dbReference type="GO" id="GO:0008840">
    <property type="term" value="F:4-hydroxy-tetrahydrodipicolinate synthase activity"/>
    <property type="evidence" value="ECO:0007669"/>
    <property type="project" value="TreeGrafter"/>
</dbReference>
<dbReference type="GO" id="GO:0005829">
    <property type="term" value="C:cytosol"/>
    <property type="evidence" value="ECO:0007669"/>
    <property type="project" value="TreeGrafter"/>
</dbReference>
<dbReference type="AlphaFoldDB" id="A0A1I5HDX0"/>
<dbReference type="CDD" id="cd00408">
    <property type="entry name" value="DHDPS-like"/>
    <property type="match status" value="1"/>
</dbReference>
<keyword evidence="2 3" id="KW-0456">Lyase</keyword>
<proteinExistence type="inferred from homology"/>
<dbReference type="PANTHER" id="PTHR12128:SF66">
    <property type="entry name" value="4-HYDROXY-2-OXOGLUTARATE ALDOLASE, MITOCHONDRIAL"/>
    <property type="match status" value="1"/>
</dbReference>
<dbReference type="SUPFAM" id="SSF51569">
    <property type="entry name" value="Aldolase"/>
    <property type="match status" value="1"/>
</dbReference>
<dbReference type="Proteomes" id="UP000199614">
    <property type="component" value="Unassembled WGS sequence"/>
</dbReference>
<feature type="binding site" evidence="5">
    <location>
        <position position="44"/>
    </location>
    <ligand>
        <name>pyruvate</name>
        <dbReference type="ChEBI" id="CHEBI:15361"/>
    </ligand>
</feature>
<dbReference type="PRINTS" id="PR00146">
    <property type="entry name" value="DHPICSNTHASE"/>
</dbReference>
<dbReference type="PIRSF" id="PIRSF001365">
    <property type="entry name" value="DHDPS"/>
    <property type="match status" value="1"/>
</dbReference>
<organism evidence="6 7">
    <name type="scientific">Pseudonocardia ammonioxydans</name>
    <dbReference type="NCBI Taxonomy" id="260086"/>
    <lineage>
        <taxon>Bacteria</taxon>
        <taxon>Bacillati</taxon>
        <taxon>Actinomycetota</taxon>
        <taxon>Actinomycetes</taxon>
        <taxon>Pseudonocardiales</taxon>
        <taxon>Pseudonocardiaceae</taxon>
        <taxon>Pseudonocardia</taxon>
    </lineage>
</organism>
<evidence type="ECO:0000256" key="2">
    <source>
        <dbReference type="ARBA" id="ARBA00023239"/>
    </source>
</evidence>
<gene>
    <name evidence="6" type="ORF">SAMN05216207_106216</name>
</gene>
<name>A0A1I5HDX0_PSUAM</name>
<dbReference type="RefSeq" id="WP_093355565.1">
    <property type="nucleotide sequence ID" value="NZ_FOUY01000062.1"/>
</dbReference>
<evidence type="ECO:0000256" key="1">
    <source>
        <dbReference type="ARBA" id="ARBA00007592"/>
    </source>
</evidence>
<dbReference type="OrthoDB" id="9778880at2"/>
<dbReference type="InterPro" id="IPR002220">
    <property type="entry name" value="DapA-like"/>
</dbReference>
<keyword evidence="7" id="KW-1185">Reference proteome</keyword>
<evidence type="ECO:0000313" key="6">
    <source>
        <dbReference type="EMBL" id="SFO46041.1"/>
    </source>
</evidence>
<dbReference type="STRING" id="260086.SAMN05216207_106216"/>
<accession>A0A1I5HDX0</accession>